<evidence type="ECO:0000256" key="3">
    <source>
        <dbReference type="HAMAP-Rule" id="MF_00524"/>
    </source>
</evidence>
<comment type="subcellular location">
    <subcellularLocation>
        <location evidence="3">Cytoplasm</location>
    </subcellularLocation>
</comment>
<dbReference type="SUPFAM" id="SSF53067">
    <property type="entry name" value="Actin-like ATPase domain"/>
    <property type="match status" value="1"/>
</dbReference>
<comment type="caution">
    <text evidence="5">The sequence shown here is derived from an EMBL/GenBank/DDBJ whole genome shotgun (WGS) entry which is preliminary data.</text>
</comment>
<keyword evidence="6" id="KW-1185">Reference proteome</keyword>
<dbReference type="EC" id="2.7.1.2" evidence="3"/>
<sequence length="373" mass="38854">MAQEEHKSGVLETLMHGLVAGVAEGMVREEEHAPATAVAGYPHLVADIGGTNARFGLVHGPGQQARQVRKLPVAEHAGPAEAARAYLDALGADSGGKAPKPHRAAFAVATPTRDDRIVLTNSHWNFSRREVEATLGLEVLLMLNDFEALALSLPRLQAAQLQPIGPLAPFAASAPGEGGTLAVVGPGTGLGVGAVIDSRHGWIALPGEGGHVTLPAADDFEAALLQWARKEFPHVSAERFLSGIGLPVLYRAVAGVLGVADRGLAAEQIVEQGLLPPDAGGDVACERVLDVFCAMLGGVAANLALTVGARNGVYIGGGIAPRLGDYFFRSRFRERFEAKGRFQGYLSQIPTALIIDTLAALTGAALAVEQHGR</sequence>
<dbReference type="NCBIfam" id="TIGR00749">
    <property type="entry name" value="glk"/>
    <property type="match status" value="1"/>
</dbReference>
<gene>
    <name evidence="3" type="primary">glk</name>
    <name evidence="5" type="ORF">GCM10009107_62830</name>
</gene>
<dbReference type="HAMAP" id="MF_00524">
    <property type="entry name" value="Glucokinase"/>
    <property type="match status" value="1"/>
</dbReference>
<evidence type="ECO:0000313" key="5">
    <source>
        <dbReference type="EMBL" id="GAA0770794.1"/>
    </source>
</evidence>
<dbReference type="PANTHER" id="PTHR47690">
    <property type="entry name" value="GLUCOKINASE"/>
    <property type="match status" value="1"/>
</dbReference>
<evidence type="ECO:0000256" key="2">
    <source>
        <dbReference type="ARBA" id="ARBA00022777"/>
    </source>
</evidence>
<keyword evidence="3" id="KW-0547">Nucleotide-binding</keyword>
<keyword evidence="2 3" id="KW-0418">Kinase</keyword>
<dbReference type="Gene3D" id="3.30.420.40">
    <property type="match status" value="1"/>
</dbReference>
<reference evidence="5 6" key="1">
    <citation type="journal article" date="2019" name="Int. J. Syst. Evol. Microbiol.">
        <title>The Global Catalogue of Microorganisms (GCM) 10K type strain sequencing project: providing services to taxonomists for standard genome sequencing and annotation.</title>
        <authorList>
            <consortium name="The Broad Institute Genomics Platform"/>
            <consortium name="The Broad Institute Genome Sequencing Center for Infectious Disease"/>
            <person name="Wu L."/>
            <person name="Ma J."/>
        </authorList>
    </citation>
    <scope>NUCLEOTIDE SEQUENCE [LARGE SCALE GENOMIC DNA]</scope>
    <source>
        <strain evidence="5 6">JCM 15503</strain>
    </source>
</reference>
<proteinExistence type="inferred from homology"/>
<dbReference type="RefSeq" id="WP_231012556.1">
    <property type="nucleotide sequence ID" value="NZ_BAAAEW010000052.1"/>
</dbReference>
<protein>
    <recommendedName>
        <fullName evidence="3">Glucokinase</fullName>
        <ecNumber evidence="3">2.7.1.2</ecNumber>
    </recommendedName>
    <alternativeName>
        <fullName evidence="3">Glucose kinase</fullName>
    </alternativeName>
</protein>
<name>A0ABN1KLX9_9BURK</name>
<dbReference type="PANTHER" id="PTHR47690:SF1">
    <property type="entry name" value="GLUCOKINASE"/>
    <property type="match status" value="1"/>
</dbReference>
<dbReference type="EMBL" id="BAAAEW010000052">
    <property type="protein sequence ID" value="GAA0770794.1"/>
    <property type="molecule type" value="Genomic_DNA"/>
</dbReference>
<dbReference type="InterPro" id="IPR043129">
    <property type="entry name" value="ATPase_NBD"/>
</dbReference>
<comment type="catalytic activity">
    <reaction evidence="3">
        <text>D-glucose + ATP = D-glucose 6-phosphate + ADP + H(+)</text>
        <dbReference type="Rhea" id="RHEA:17825"/>
        <dbReference type="ChEBI" id="CHEBI:4167"/>
        <dbReference type="ChEBI" id="CHEBI:15378"/>
        <dbReference type="ChEBI" id="CHEBI:30616"/>
        <dbReference type="ChEBI" id="CHEBI:61548"/>
        <dbReference type="ChEBI" id="CHEBI:456216"/>
        <dbReference type="EC" id="2.7.1.2"/>
    </reaction>
</comment>
<dbReference type="InterPro" id="IPR050201">
    <property type="entry name" value="Bacterial_glucokinase"/>
</dbReference>
<organism evidence="5 6">
    <name type="scientific">Ideonella azotifigens</name>
    <dbReference type="NCBI Taxonomy" id="513160"/>
    <lineage>
        <taxon>Bacteria</taxon>
        <taxon>Pseudomonadati</taxon>
        <taxon>Pseudomonadota</taxon>
        <taxon>Betaproteobacteria</taxon>
        <taxon>Burkholderiales</taxon>
        <taxon>Sphaerotilaceae</taxon>
        <taxon>Ideonella</taxon>
    </lineage>
</organism>
<keyword evidence="3" id="KW-0324">Glycolysis</keyword>
<keyword evidence="3" id="KW-0963">Cytoplasm</keyword>
<dbReference type="Pfam" id="PF02685">
    <property type="entry name" value="Glucokinase"/>
    <property type="match status" value="1"/>
</dbReference>
<feature type="binding site" evidence="3">
    <location>
        <begin position="46"/>
        <end position="51"/>
    </location>
    <ligand>
        <name>ATP</name>
        <dbReference type="ChEBI" id="CHEBI:30616"/>
    </ligand>
</feature>
<dbReference type="Gene3D" id="3.40.367.20">
    <property type="match status" value="1"/>
</dbReference>
<accession>A0ABN1KLX9</accession>
<evidence type="ECO:0000256" key="4">
    <source>
        <dbReference type="RuleBase" id="RU004046"/>
    </source>
</evidence>
<evidence type="ECO:0000313" key="6">
    <source>
        <dbReference type="Proteomes" id="UP001500279"/>
    </source>
</evidence>
<evidence type="ECO:0000256" key="1">
    <source>
        <dbReference type="ARBA" id="ARBA00022679"/>
    </source>
</evidence>
<keyword evidence="1 3" id="KW-0808">Transferase</keyword>
<keyword evidence="3" id="KW-0067">ATP-binding</keyword>
<dbReference type="CDD" id="cd24008">
    <property type="entry name" value="ASKHA_NBD_GLK"/>
    <property type="match status" value="1"/>
</dbReference>
<dbReference type="Proteomes" id="UP001500279">
    <property type="component" value="Unassembled WGS sequence"/>
</dbReference>
<dbReference type="InterPro" id="IPR003836">
    <property type="entry name" value="Glucokinase"/>
</dbReference>
<comment type="similarity">
    <text evidence="3 4">Belongs to the bacterial glucokinase family.</text>
</comment>